<evidence type="ECO:0000256" key="1">
    <source>
        <dbReference type="ARBA" id="ARBA00023015"/>
    </source>
</evidence>
<dbReference type="AlphaFoldDB" id="A0A918ZKT1"/>
<keyword evidence="3" id="KW-0804">Transcription</keyword>
<dbReference type="SMART" id="SM00342">
    <property type="entry name" value="HTH_ARAC"/>
    <property type="match status" value="1"/>
</dbReference>
<proteinExistence type="predicted"/>
<keyword evidence="2" id="KW-0238">DNA-binding</keyword>
<protein>
    <submittedName>
        <fullName evidence="6">AraC family transcriptional regulator</fullName>
    </submittedName>
</protein>
<evidence type="ECO:0000256" key="2">
    <source>
        <dbReference type="ARBA" id="ARBA00023125"/>
    </source>
</evidence>
<sequence length="350" mass="38158">MSFSALHSSCVPPEQRFDWWCDLITQDVAPTRITSEDTDDFVATAGAIGLGRVQVTTLSFPPIRSERTPALIRRSDPDVYELALNTGGDMWITQARGEARLGAGDLGVWNTSRPFDGRGLKRADNGCSRAVMVHLPRTELPFLDSTTDRLLATSTPTHRGTAAVLARFLRHLVAEAPGMTDQQRERLGPAVWELAVAFLADRLDAHAYAPPEARTRMLLARVDAFIDANLADPELTPSAVAARHHISVRTLHTLFRQRERSVAATIHHRRLERCRADLEDPALRGSTVQAIAARWGLHSPSAFSRAFLAAYGTPPGQWRRAALERSGPSAGAGTAGGEARRAESQATSHA</sequence>
<accession>A0A918ZKT1</accession>
<evidence type="ECO:0000313" key="6">
    <source>
        <dbReference type="EMBL" id="GHE58390.1"/>
    </source>
</evidence>
<dbReference type="Pfam" id="PF14525">
    <property type="entry name" value="AraC_binding_2"/>
    <property type="match status" value="1"/>
</dbReference>
<organism evidence="6 7">
    <name type="scientific">Streptomyces longispororuber</name>
    <dbReference type="NCBI Taxonomy" id="68230"/>
    <lineage>
        <taxon>Bacteria</taxon>
        <taxon>Bacillati</taxon>
        <taxon>Actinomycetota</taxon>
        <taxon>Actinomycetes</taxon>
        <taxon>Kitasatosporales</taxon>
        <taxon>Streptomycetaceae</taxon>
        <taxon>Streptomyces</taxon>
    </lineage>
</organism>
<dbReference type="PROSITE" id="PS01124">
    <property type="entry name" value="HTH_ARAC_FAMILY_2"/>
    <property type="match status" value="1"/>
</dbReference>
<dbReference type="PANTHER" id="PTHR46796:SF6">
    <property type="entry name" value="ARAC SUBFAMILY"/>
    <property type="match status" value="1"/>
</dbReference>
<dbReference type="SUPFAM" id="SSF46689">
    <property type="entry name" value="Homeodomain-like"/>
    <property type="match status" value="1"/>
</dbReference>
<evidence type="ECO:0000313" key="7">
    <source>
        <dbReference type="Proteomes" id="UP000608024"/>
    </source>
</evidence>
<evidence type="ECO:0000256" key="3">
    <source>
        <dbReference type="ARBA" id="ARBA00023163"/>
    </source>
</evidence>
<keyword evidence="7" id="KW-1185">Reference proteome</keyword>
<keyword evidence="1" id="KW-0805">Transcription regulation</keyword>
<reference evidence="6" key="2">
    <citation type="submission" date="2020-09" db="EMBL/GenBank/DDBJ databases">
        <authorList>
            <person name="Sun Q."/>
            <person name="Ohkuma M."/>
        </authorList>
    </citation>
    <scope>NUCLEOTIDE SEQUENCE</scope>
    <source>
        <strain evidence="6">JCM 4784</strain>
    </source>
</reference>
<feature type="region of interest" description="Disordered" evidence="4">
    <location>
        <begin position="323"/>
        <end position="350"/>
    </location>
</feature>
<gene>
    <name evidence="6" type="ORF">GCM10018785_29510</name>
</gene>
<comment type="caution">
    <text evidence="6">The sequence shown here is derived from an EMBL/GenBank/DDBJ whole genome shotgun (WGS) entry which is preliminary data.</text>
</comment>
<dbReference type="RefSeq" id="WP_190136376.1">
    <property type="nucleotide sequence ID" value="NZ_BNBT01000036.1"/>
</dbReference>
<dbReference type="InterPro" id="IPR035418">
    <property type="entry name" value="AraC-bd_2"/>
</dbReference>
<dbReference type="InterPro" id="IPR009057">
    <property type="entry name" value="Homeodomain-like_sf"/>
</dbReference>
<dbReference type="GO" id="GO:0003700">
    <property type="term" value="F:DNA-binding transcription factor activity"/>
    <property type="evidence" value="ECO:0007669"/>
    <property type="project" value="InterPro"/>
</dbReference>
<feature type="domain" description="HTH araC/xylS-type" evidence="5">
    <location>
        <begin position="220"/>
        <end position="321"/>
    </location>
</feature>
<dbReference type="Proteomes" id="UP000608024">
    <property type="component" value="Unassembled WGS sequence"/>
</dbReference>
<dbReference type="InterPro" id="IPR050204">
    <property type="entry name" value="AraC_XylS_family_regulators"/>
</dbReference>
<dbReference type="Gene3D" id="1.10.10.60">
    <property type="entry name" value="Homeodomain-like"/>
    <property type="match status" value="1"/>
</dbReference>
<reference evidence="6" key="1">
    <citation type="journal article" date="2014" name="Int. J. Syst. Evol. Microbiol.">
        <title>Complete genome sequence of Corynebacterium casei LMG S-19264T (=DSM 44701T), isolated from a smear-ripened cheese.</title>
        <authorList>
            <consortium name="US DOE Joint Genome Institute (JGI-PGF)"/>
            <person name="Walter F."/>
            <person name="Albersmeier A."/>
            <person name="Kalinowski J."/>
            <person name="Ruckert C."/>
        </authorList>
    </citation>
    <scope>NUCLEOTIDE SEQUENCE</scope>
    <source>
        <strain evidence="6">JCM 4784</strain>
    </source>
</reference>
<dbReference type="Pfam" id="PF12833">
    <property type="entry name" value="HTH_18"/>
    <property type="match status" value="1"/>
</dbReference>
<evidence type="ECO:0000259" key="5">
    <source>
        <dbReference type="PROSITE" id="PS01124"/>
    </source>
</evidence>
<dbReference type="GO" id="GO:0043565">
    <property type="term" value="F:sequence-specific DNA binding"/>
    <property type="evidence" value="ECO:0007669"/>
    <property type="project" value="InterPro"/>
</dbReference>
<name>A0A918ZKT1_9ACTN</name>
<dbReference type="InterPro" id="IPR018060">
    <property type="entry name" value="HTH_AraC"/>
</dbReference>
<evidence type="ECO:0000256" key="4">
    <source>
        <dbReference type="SAM" id="MobiDB-lite"/>
    </source>
</evidence>
<dbReference type="EMBL" id="BNBT01000036">
    <property type="protein sequence ID" value="GHE58390.1"/>
    <property type="molecule type" value="Genomic_DNA"/>
</dbReference>
<dbReference type="PANTHER" id="PTHR46796">
    <property type="entry name" value="HTH-TYPE TRANSCRIPTIONAL ACTIVATOR RHAS-RELATED"/>
    <property type="match status" value="1"/>
</dbReference>